<keyword evidence="4" id="KW-1015">Disulfide bond</keyword>
<dbReference type="Pfam" id="PF03016">
    <property type="entry name" value="Exostosin_GT47"/>
    <property type="match status" value="2"/>
</dbReference>
<evidence type="ECO:0000259" key="6">
    <source>
        <dbReference type="PROSITE" id="PS50026"/>
    </source>
</evidence>
<feature type="disulfide bond" evidence="4">
    <location>
        <begin position="57"/>
        <end position="66"/>
    </location>
</feature>
<dbReference type="PROSITE" id="PS50026">
    <property type="entry name" value="EGF_3"/>
    <property type="match status" value="1"/>
</dbReference>
<dbReference type="InterPro" id="IPR000742">
    <property type="entry name" value="EGF"/>
</dbReference>
<keyword evidence="3" id="KW-0333">Golgi apparatus</keyword>
<dbReference type="PANTHER" id="PTHR11062:SF376">
    <property type="entry name" value="EXOSTOSIN FAMILY PROTEIN"/>
    <property type="match status" value="1"/>
</dbReference>
<dbReference type="PROSITE" id="PS00022">
    <property type="entry name" value="EGF_1"/>
    <property type="match status" value="3"/>
</dbReference>
<organism evidence="7 8">
    <name type="scientific">Astrephomene gubernaculifera</name>
    <dbReference type="NCBI Taxonomy" id="47775"/>
    <lineage>
        <taxon>Eukaryota</taxon>
        <taxon>Viridiplantae</taxon>
        <taxon>Chlorophyta</taxon>
        <taxon>core chlorophytes</taxon>
        <taxon>Chlorophyceae</taxon>
        <taxon>CS clade</taxon>
        <taxon>Chlamydomonadales</taxon>
        <taxon>Astrephomenaceae</taxon>
        <taxon>Astrephomene</taxon>
    </lineage>
</organism>
<name>A0AAD3HR61_9CHLO</name>
<dbReference type="GO" id="GO:0016757">
    <property type="term" value="F:glycosyltransferase activity"/>
    <property type="evidence" value="ECO:0007669"/>
    <property type="project" value="InterPro"/>
</dbReference>
<keyword evidence="4" id="KW-0245">EGF-like domain</keyword>
<dbReference type="InterPro" id="IPR009030">
    <property type="entry name" value="Growth_fac_rcpt_cys_sf"/>
</dbReference>
<feature type="disulfide bond" evidence="4">
    <location>
        <begin position="38"/>
        <end position="48"/>
    </location>
</feature>
<evidence type="ECO:0000256" key="2">
    <source>
        <dbReference type="ARBA" id="ARBA00010271"/>
    </source>
</evidence>
<dbReference type="AlphaFoldDB" id="A0AAD3HR61"/>
<reference evidence="7 8" key="1">
    <citation type="journal article" date="2021" name="Sci. Rep.">
        <title>Genome sequencing of the multicellular alga Astrephomene provides insights into convergent evolution of germ-soma differentiation.</title>
        <authorList>
            <person name="Yamashita S."/>
            <person name="Yamamoto K."/>
            <person name="Matsuzaki R."/>
            <person name="Suzuki S."/>
            <person name="Yamaguchi H."/>
            <person name="Hirooka S."/>
            <person name="Minakuchi Y."/>
            <person name="Miyagishima S."/>
            <person name="Kawachi M."/>
            <person name="Toyoda A."/>
            <person name="Nozaki H."/>
        </authorList>
    </citation>
    <scope>NUCLEOTIDE SEQUENCE [LARGE SCALE GENOMIC DNA]</scope>
    <source>
        <strain evidence="7 8">NIES-4017</strain>
    </source>
</reference>
<feature type="signal peptide" evidence="5">
    <location>
        <begin position="1"/>
        <end position="27"/>
    </location>
</feature>
<feature type="chain" id="PRO_5042020623" description="EGF-like domain-containing protein" evidence="5">
    <location>
        <begin position="28"/>
        <end position="736"/>
    </location>
</feature>
<evidence type="ECO:0000256" key="1">
    <source>
        <dbReference type="ARBA" id="ARBA00004323"/>
    </source>
</evidence>
<protein>
    <recommendedName>
        <fullName evidence="6">EGF-like domain-containing protein</fullName>
    </recommendedName>
</protein>
<evidence type="ECO:0000256" key="4">
    <source>
        <dbReference type="PROSITE-ProRule" id="PRU00076"/>
    </source>
</evidence>
<dbReference type="InterPro" id="IPR002049">
    <property type="entry name" value="LE_dom"/>
</dbReference>
<comment type="caution">
    <text evidence="7">The sequence shown here is derived from an EMBL/GenBank/DDBJ whole genome shotgun (WGS) entry which is preliminary data.</text>
</comment>
<gene>
    <name evidence="7" type="ORF">Agub_g11762</name>
</gene>
<dbReference type="InterPro" id="IPR040911">
    <property type="entry name" value="Exostosin_GT47"/>
</dbReference>
<dbReference type="SUPFAM" id="SSF57184">
    <property type="entry name" value="Growth factor receptor domain"/>
    <property type="match status" value="1"/>
</dbReference>
<accession>A0AAD3HR61</accession>
<evidence type="ECO:0000313" key="7">
    <source>
        <dbReference type="EMBL" id="GFR49822.1"/>
    </source>
</evidence>
<dbReference type="Proteomes" id="UP001054857">
    <property type="component" value="Unassembled WGS sequence"/>
</dbReference>
<sequence length="736" mass="84234">MAPCNLHFYTVTALLAILATSVALAQATELFKEETKTCHPDCTKLGNCNGETGQCECPFGLTGPNCSDRLFPACHSSTEPGSLPHYGIWYPKNCYCAKQLRQHPYSCPDYLKFEGGSAPYLSPCFYDILMENNLLCYRYKSLPESAQLSDSPPMDHPDLEWVRMAPYPNLKERVLAGEEVPKEYKTPDQGTWLPLSKCPNNCSHRGWCQVRGGNHAAHHHADDQIWCACHSYFSGASCEKTNEEHCFRNCSGVGTCLGGWCHCQPGYWGHGCTRRKAYTSTVGWRPNPAEAKIYVYDLPTEIIHRREFNDQWAIIDTMYNSELEFTEQLLADWSVRTENPWEATFFFVPLFTYWYTGNVGHPYYIIQHVTHHLQRIAPFFNLTAGRNHIMWATNDRGACKLQHASPEMQHSIKVVHFGQSPRRPYLFRTHLPGSTNSVAEMTALPQPGHRFKEFPEFGINDIIEEREYCFRPEKDVAAPNYLHLAWVNPDRYSKVWSTTFLPDGSRLVTRRPDAPERNTTLFFGGYSKKDMWYSQGVRQALHKMFGSGGKYDPAGPNARPDFLVTQPHPDAPTEMQRAKFCLAPMGAGWGIRLTEAMVCGCVPVIIQDHVYQALWDVVPFEDFSIRISRHDLHLLVELLDMVTPQQLERLQAGVERYHRAFYWDTQFGGLAYNYTITAIRRRAVHLWSVNYRRHRRHLLSEQQHGQQQQQQQLQLLQHEEGVGGHAGDGEHVLALA</sequence>
<proteinExistence type="inferred from homology"/>
<dbReference type="EMBL" id="BMAR01000033">
    <property type="protein sequence ID" value="GFR49822.1"/>
    <property type="molecule type" value="Genomic_DNA"/>
</dbReference>
<feature type="domain" description="EGF-like" evidence="6">
    <location>
        <begin position="34"/>
        <end position="67"/>
    </location>
</feature>
<evidence type="ECO:0000313" key="8">
    <source>
        <dbReference type="Proteomes" id="UP001054857"/>
    </source>
</evidence>
<keyword evidence="5" id="KW-0732">Signal</keyword>
<comment type="similarity">
    <text evidence="2">Belongs to the glycosyltransferase 47 family.</text>
</comment>
<evidence type="ECO:0000256" key="3">
    <source>
        <dbReference type="ARBA" id="ARBA00023034"/>
    </source>
</evidence>
<dbReference type="PANTHER" id="PTHR11062">
    <property type="entry name" value="EXOSTOSIN HEPARAN SULFATE GLYCOSYLTRANSFERASE -RELATED"/>
    <property type="match status" value="1"/>
</dbReference>
<comment type="caution">
    <text evidence="4">Lacks conserved residue(s) required for the propagation of feature annotation.</text>
</comment>
<comment type="subcellular location">
    <subcellularLocation>
        <location evidence="1">Golgi apparatus membrane</location>
        <topology evidence="1">Single-pass type II membrane protein</topology>
    </subcellularLocation>
</comment>
<keyword evidence="8" id="KW-1185">Reference proteome</keyword>
<dbReference type="CDD" id="cd00055">
    <property type="entry name" value="EGF_Lam"/>
    <property type="match status" value="1"/>
</dbReference>
<evidence type="ECO:0000256" key="5">
    <source>
        <dbReference type="SAM" id="SignalP"/>
    </source>
</evidence>
<dbReference type="InterPro" id="IPR004263">
    <property type="entry name" value="Exostosin"/>
</dbReference>
<dbReference type="GO" id="GO:0000139">
    <property type="term" value="C:Golgi membrane"/>
    <property type="evidence" value="ECO:0007669"/>
    <property type="project" value="UniProtKB-SubCell"/>
</dbReference>
<dbReference type="PROSITE" id="PS01186">
    <property type="entry name" value="EGF_2"/>
    <property type="match status" value="1"/>
</dbReference>